<feature type="domain" description="SaeA fifth Fn3-like" evidence="7">
    <location>
        <begin position="762"/>
        <end position="889"/>
    </location>
</feature>
<evidence type="ECO:0000256" key="1">
    <source>
        <dbReference type="SAM" id="MobiDB-lite"/>
    </source>
</evidence>
<evidence type="ECO:0000259" key="2">
    <source>
        <dbReference type="Pfam" id="PF25831"/>
    </source>
</evidence>
<dbReference type="Proteomes" id="UP000431744">
    <property type="component" value="Unassembled WGS sequence"/>
</dbReference>
<dbReference type="AlphaFoldDB" id="A0A6H9WHA6"/>
<evidence type="ECO:0000259" key="7">
    <source>
        <dbReference type="Pfam" id="PF25836"/>
    </source>
</evidence>
<dbReference type="Pfam" id="PF25832">
    <property type="entry name" value="Fn3_SaeA_2nd"/>
    <property type="match status" value="1"/>
</dbReference>
<dbReference type="InterPro" id="IPR058694">
    <property type="entry name" value="Fn3_SaeA_4th"/>
</dbReference>
<feature type="compositionally biased region" description="Basic and acidic residues" evidence="1">
    <location>
        <begin position="345"/>
        <end position="376"/>
    </location>
</feature>
<feature type="domain" description="SaeA third Fn3-like" evidence="5">
    <location>
        <begin position="560"/>
        <end position="657"/>
    </location>
</feature>
<dbReference type="OrthoDB" id="4362456at2"/>
<evidence type="ECO:0000259" key="4">
    <source>
        <dbReference type="Pfam" id="PF25833"/>
    </source>
</evidence>
<feature type="region of interest" description="Disordered" evidence="1">
    <location>
        <begin position="890"/>
        <end position="915"/>
    </location>
</feature>
<sequence>MTTSSNEQARYAVLEQWANAAAGGGFPVPTKPHLVAIAQSGGVTPMLQRVREVGMWQGTIAWLVQQADAGVVNPLSRLPQHLVRPAGAPSGGAGAPAGTPAGEASPPQSREQLRFDRLRAWHGRAVESGVAGAEGLREMHLRLVANSHVTTAGEIRSIFPPVVGRFADQLEAALAGGAPRNAAAEAQVGGANSATVPGAAGRGAANGGANGAGSGVDGPAGGANGGGRPDNGPAPTSPATGARAAGQGAAPGGSGQFVAGAVAGIDAQPDRPADEVAMDPARSGSGASATAAAAPAPPPSPSQPDLTIGPEGFAPYEFGGSGDEPLPITLRRRPDGGIMLTWPPERPRRAGHDGAGDDREARPVDAGKAGEADRDGPPIVIDRLISSDEYPPYSPDAARLVVATRGTEAVDDLDFAHAARHYQVWRNVGTSIEDAKLSQPVKYASGELVSPVLDFDLREDEGRVIGQWRVLPGTTRVQVFRIPIQRAAGASGDPTYRILHDDDNLGGFVDTTAERGQRYLYQVFAEAEFDGVARLSAPTNHDLLVSAIHEPVRDLSFDLHDSADEPLFDLSWTVPPGGQVVIYRTERPPQPGIERNAVNVAALPGAGLPDDRRQSHPIVADGERASMRQVPWPRGWTRAYFTAVVLLGDSAYVGNTVRGVRVPKVSRPKVLERVNRQVLTFEWPDGADIVLAYSSMTGVSSEIAMQGQPIEVSRSDYREQGGLEFPRGRLDTKGCDLHLVSVAFDGGRRVLAAPEVITYPGLLRIWYRVLTSALPDGRPLIRVQLLAESDVDPAPPFVLVHNPDRMPLTVDDGRPIAVVPETAPNSSPQRRFVPSPLPSQGNGVSTWIVEPDLFTREVAAAGYLRLFAALPPEVLKRVALLDPDVRTLRLQPPPTAAGSGAGPAAATPAPGGRRG</sequence>
<feature type="domain" description="SaeA second Fn3-like" evidence="4">
    <location>
        <begin position="453"/>
        <end position="542"/>
    </location>
</feature>
<gene>
    <name evidence="8" type="ORF">F8O04_08905</name>
</gene>
<evidence type="ECO:0000259" key="3">
    <source>
        <dbReference type="Pfam" id="PF25832"/>
    </source>
</evidence>
<organism evidence="8 9">
    <name type="scientific">Pseudoclavibacter endophyticus</name>
    <dbReference type="NCBI Taxonomy" id="1778590"/>
    <lineage>
        <taxon>Bacteria</taxon>
        <taxon>Bacillati</taxon>
        <taxon>Actinomycetota</taxon>
        <taxon>Actinomycetes</taxon>
        <taxon>Micrococcales</taxon>
        <taxon>Microbacteriaceae</taxon>
        <taxon>Pseudoclavibacter</taxon>
    </lineage>
</organism>
<proteinExistence type="predicted"/>
<dbReference type="Pfam" id="PF25835">
    <property type="entry name" value="Fn3_SaeA_5th"/>
    <property type="match status" value="1"/>
</dbReference>
<feature type="compositionally biased region" description="Low complexity" evidence="1">
    <location>
        <begin position="96"/>
        <end position="107"/>
    </location>
</feature>
<feature type="region of interest" description="Disordered" evidence="1">
    <location>
        <begin position="82"/>
        <end position="110"/>
    </location>
</feature>
<feature type="compositionally biased region" description="Low complexity" evidence="1">
    <location>
        <begin position="280"/>
        <end position="294"/>
    </location>
</feature>
<dbReference type="InterPro" id="IPR058691">
    <property type="entry name" value="Fn3_SaeA_1st"/>
</dbReference>
<feature type="domain" description="SaeA N-terminal" evidence="2">
    <location>
        <begin position="114"/>
        <end position="174"/>
    </location>
</feature>
<dbReference type="RefSeq" id="WP_158028876.1">
    <property type="nucleotide sequence ID" value="NZ_BMHG01000001.1"/>
</dbReference>
<evidence type="ECO:0000313" key="8">
    <source>
        <dbReference type="EMBL" id="KAB1650292.1"/>
    </source>
</evidence>
<protein>
    <submittedName>
        <fullName evidence="8">Uncharacterized protein</fullName>
    </submittedName>
</protein>
<feature type="domain" description="SaeA first Fn3-like" evidence="3">
    <location>
        <begin position="377"/>
        <end position="447"/>
    </location>
</feature>
<keyword evidence="9" id="KW-1185">Reference proteome</keyword>
<dbReference type="Pfam" id="PF25833">
    <property type="entry name" value="Fn3_SaeA_3rd"/>
    <property type="match status" value="1"/>
</dbReference>
<dbReference type="InterPro" id="IPR058693">
    <property type="entry name" value="Fn3_SaeA_3rd"/>
</dbReference>
<dbReference type="InterPro" id="IPR058696">
    <property type="entry name" value="Fn3_SaeA_5th"/>
</dbReference>
<evidence type="ECO:0000259" key="6">
    <source>
        <dbReference type="Pfam" id="PF25835"/>
    </source>
</evidence>
<feature type="region of interest" description="Disordered" evidence="1">
    <location>
        <begin position="270"/>
        <end position="378"/>
    </location>
</feature>
<feature type="compositionally biased region" description="Low complexity" evidence="1">
    <location>
        <begin position="896"/>
        <end position="915"/>
    </location>
</feature>
<feature type="compositionally biased region" description="Low complexity" evidence="1">
    <location>
        <begin position="230"/>
        <end position="248"/>
    </location>
</feature>
<dbReference type="InterPro" id="IPR058695">
    <property type="entry name" value="SaeA_N"/>
</dbReference>
<dbReference type="Pfam" id="PF25831">
    <property type="entry name" value="SaeA_1st"/>
    <property type="match status" value="1"/>
</dbReference>
<evidence type="ECO:0000313" key="9">
    <source>
        <dbReference type="Proteomes" id="UP000431744"/>
    </source>
</evidence>
<dbReference type="Pfam" id="PF25836">
    <property type="entry name" value="Fn3_SaeA_6th"/>
    <property type="match status" value="1"/>
</dbReference>
<feature type="compositionally biased region" description="Gly residues" evidence="1">
    <location>
        <begin position="210"/>
        <end position="229"/>
    </location>
</feature>
<reference evidence="8 9" key="1">
    <citation type="submission" date="2019-09" db="EMBL/GenBank/DDBJ databases">
        <title>Phylogeny of genus Pseudoclavibacter and closely related genus.</title>
        <authorList>
            <person name="Li Y."/>
        </authorList>
    </citation>
    <scope>NUCLEOTIDE SEQUENCE [LARGE SCALE GENOMIC DNA]</scope>
    <source>
        <strain evidence="8 9">EGI 60007</strain>
    </source>
</reference>
<feature type="domain" description="SaeA fourth Fn3-like" evidence="6">
    <location>
        <begin position="665"/>
        <end position="757"/>
    </location>
</feature>
<accession>A0A6H9WHA6</accession>
<dbReference type="EMBL" id="WBJY01000001">
    <property type="protein sequence ID" value="KAB1650292.1"/>
    <property type="molecule type" value="Genomic_DNA"/>
</dbReference>
<feature type="region of interest" description="Disordered" evidence="1">
    <location>
        <begin position="210"/>
        <end position="257"/>
    </location>
</feature>
<evidence type="ECO:0000259" key="5">
    <source>
        <dbReference type="Pfam" id="PF25834"/>
    </source>
</evidence>
<dbReference type="InterPro" id="IPR058692">
    <property type="entry name" value="Fn3_SaeA_2nd"/>
</dbReference>
<name>A0A6H9WHA6_9MICO</name>
<comment type="caution">
    <text evidence="8">The sequence shown here is derived from an EMBL/GenBank/DDBJ whole genome shotgun (WGS) entry which is preliminary data.</text>
</comment>
<dbReference type="Pfam" id="PF25834">
    <property type="entry name" value="Fn3_SaeA_4th"/>
    <property type="match status" value="1"/>
</dbReference>